<comment type="similarity">
    <text evidence="1">Belongs to the RelE toxin family.</text>
</comment>
<dbReference type="AlphaFoldDB" id="A0A1W2H5N8"/>
<dbReference type="STRING" id="758820.SAMN00777080_2541"/>
<dbReference type="InterPro" id="IPR007712">
    <property type="entry name" value="RelE/ParE_toxin"/>
</dbReference>
<evidence type="ECO:0000256" key="2">
    <source>
        <dbReference type="ARBA" id="ARBA00022649"/>
    </source>
</evidence>
<accession>A0A1W2H5N8</accession>
<dbReference type="InterPro" id="IPR035093">
    <property type="entry name" value="RelE/ParE_toxin_dom_sf"/>
</dbReference>
<name>A0A1W2H5N8_9BACT</name>
<dbReference type="Proteomes" id="UP000192333">
    <property type="component" value="Chromosome I"/>
</dbReference>
<dbReference type="RefSeq" id="WP_231955603.1">
    <property type="nucleotide sequence ID" value="NZ_LT838813.1"/>
</dbReference>
<keyword evidence="2" id="KW-1277">Toxin-antitoxin system</keyword>
<sequence>MKAKKVIWSKKAVESLKYYHDFIKKDSPSAAIKVKQEIINASKSLATDPEKYQLDEFIPNNPGNIRRFFRWSYRIVYQVNFNSIDILNVIHTSQEPEK</sequence>
<dbReference type="EMBL" id="LT838813">
    <property type="protein sequence ID" value="SMD43928.1"/>
    <property type="molecule type" value="Genomic_DNA"/>
</dbReference>
<dbReference type="InterPro" id="IPR051803">
    <property type="entry name" value="TA_system_RelE-like_toxin"/>
</dbReference>
<dbReference type="Gene3D" id="3.30.2310.20">
    <property type="entry name" value="RelE-like"/>
    <property type="match status" value="1"/>
</dbReference>
<evidence type="ECO:0000313" key="4">
    <source>
        <dbReference type="Proteomes" id="UP000192333"/>
    </source>
</evidence>
<gene>
    <name evidence="3" type="ORF">SAMN00777080_2541</name>
</gene>
<proteinExistence type="inferred from homology"/>
<organism evidence="3 4">
    <name type="scientific">Aquiflexum balticum DSM 16537</name>
    <dbReference type="NCBI Taxonomy" id="758820"/>
    <lineage>
        <taxon>Bacteria</taxon>
        <taxon>Pseudomonadati</taxon>
        <taxon>Bacteroidota</taxon>
        <taxon>Cytophagia</taxon>
        <taxon>Cytophagales</taxon>
        <taxon>Cyclobacteriaceae</taxon>
        <taxon>Aquiflexum</taxon>
    </lineage>
</organism>
<protein>
    <submittedName>
        <fullName evidence="3">Plasmid stabilization system protein ParE</fullName>
    </submittedName>
</protein>
<evidence type="ECO:0000313" key="3">
    <source>
        <dbReference type="EMBL" id="SMD43928.1"/>
    </source>
</evidence>
<evidence type="ECO:0000256" key="1">
    <source>
        <dbReference type="ARBA" id="ARBA00006226"/>
    </source>
</evidence>
<reference evidence="4" key="1">
    <citation type="submission" date="2017-04" db="EMBL/GenBank/DDBJ databases">
        <authorList>
            <person name="Varghese N."/>
            <person name="Submissions S."/>
        </authorList>
    </citation>
    <scope>NUCLEOTIDE SEQUENCE [LARGE SCALE GENOMIC DNA]</scope>
    <source>
        <strain evidence="4">DSM 16537</strain>
    </source>
</reference>
<dbReference type="PANTHER" id="PTHR33755">
    <property type="entry name" value="TOXIN PARE1-RELATED"/>
    <property type="match status" value="1"/>
</dbReference>
<dbReference type="SUPFAM" id="SSF143011">
    <property type="entry name" value="RelE-like"/>
    <property type="match status" value="1"/>
</dbReference>
<dbReference type="Pfam" id="PF05016">
    <property type="entry name" value="ParE_toxin"/>
    <property type="match status" value="1"/>
</dbReference>
<keyword evidence="4" id="KW-1185">Reference proteome</keyword>